<reference evidence="25 26" key="1">
    <citation type="journal article" date="2007" name="Science">
        <title>Sea anemone genome reveals ancestral eumetazoan gene repertoire and genomic organization.</title>
        <authorList>
            <person name="Putnam N.H."/>
            <person name="Srivastava M."/>
            <person name="Hellsten U."/>
            <person name="Dirks B."/>
            <person name="Chapman J."/>
            <person name="Salamov A."/>
            <person name="Terry A."/>
            <person name="Shapiro H."/>
            <person name="Lindquist E."/>
            <person name="Kapitonov V.V."/>
            <person name="Jurka J."/>
            <person name="Genikhovich G."/>
            <person name="Grigoriev I.V."/>
            <person name="Lucas S.M."/>
            <person name="Steele R.E."/>
            <person name="Finnerty J.R."/>
            <person name="Technau U."/>
            <person name="Martindale M.Q."/>
            <person name="Rokhsar D.S."/>
        </authorList>
    </citation>
    <scope>NUCLEOTIDE SEQUENCE [LARGE SCALE GENOMIC DNA]</scope>
    <source>
        <strain evidence="26">CH2 X CH6</strain>
    </source>
</reference>
<protein>
    <recommendedName>
        <fullName evidence="7">Zinc phosphodiesterase ELAC protein 2</fullName>
        <ecNumber evidence="6">3.1.26.11</ecNumber>
    </recommendedName>
    <alternativeName>
        <fullName evidence="21">ElaC homolog protein 2</fullName>
    </alternativeName>
    <alternativeName>
        <fullName evidence="19">Ribonuclease Z 2</fullName>
    </alternativeName>
    <alternativeName>
        <fullName evidence="20">tRNA 3 endonuclease 2</fullName>
    </alternativeName>
    <alternativeName>
        <fullName evidence="18">tRNase Z 2</fullName>
    </alternativeName>
</protein>
<evidence type="ECO:0000256" key="9">
    <source>
        <dbReference type="ARBA" id="ARBA00022694"/>
    </source>
</evidence>
<comment type="cofactor">
    <cofactor evidence="2">
        <name>Zn(2+)</name>
        <dbReference type="ChEBI" id="CHEBI:29105"/>
    </cofactor>
</comment>
<evidence type="ECO:0000256" key="6">
    <source>
        <dbReference type="ARBA" id="ARBA00012477"/>
    </source>
</evidence>
<dbReference type="GO" id="GO:0046872">
    <property type="term" value="F:metal ion binding"/>
    <property type="evidence" value="ECO:0007669"/>
    <property type="project" value="UniProtKB-KW"/>
</dbReference>
<dbReference type="InParanoid" id="A7S895"/>
<keyword evidence="26" id="KW-1185">Reference proteome</keyword>
<dbReference type="InterPro" id="IPR047151">
    <property type="entry name" value="RNZ2-like"/>
</dbReference>
<evidence type="ECO:0000256" key="17">
    <source>
        <dbReference type="ARBA" id="ARBA00023242"/>
    </source>
</evidence>
<dbReference type="PhylomeDB" id="A7S895"/>
<evidence type="ECO:0000256" key="11">
    <source>
        <dbReference type="ARBA" id="ARBA00022723"/>
    </source>
</evidence>
<sequence>VTFLGTGASKMSKLRNTSSMLVQIGVDSSILFDCGDGTFCQLKHQYGKHTGNVLASLKSIFISHKHIDHHMGLVNLLFHRQKAALKRKNYEPLVVVGPERLLKWLEYYNSRRNELHYRYSELTIIEAQEQHWVKSGQCKNQLKDLVSSLGLCKLSVVPVVHCDDSHGIVIAHASGWKLVYSGDCSPSGYLVREGADATLLIHEATFLPDYGEKEAKLTGHSTTDGAIEVSKRMRARYTILTHFSQRYNLKRIVKCRFPPGVSVAFDHMTV</sequence>
<evidence type="ECO:0000259" key="24">
    <source>
        <dbReference type="SMART" id="SM00849"/>
    </source>
</evidence>
<evidence type="ECO:0000256" key="12">
    <source>
        <dbReference type="ARBA" id="ARBA00022759"/>
    </source>
</evidence>
<evidence type="ECO:0000313" key="25">
    <source>
        <dbReference type="EMBL" id="EDO40066.1"/>
    </source>
</evidence>
<evidence type="ECO:0000256" key="1">
    <source>
        <dbReference type="ARBA" id="ARBA00000402"/>
    </source>
</evidence>
<dbReference type="FunFam" id="3.60.15.10:FF:000014">
    <property type="entry name" value="Zinc phosphodiesterase ELAC protein 2"/>
    <property type="match status" value="1"/>
</dbReference>
<dbReference type="eggNOG" id="KOG2121">
    <property type="taxonomic scope" value="Eukaryota"/>
</dbReference>
<keyword evidence="9" id="KW-0819">tRNA processing</keyword>
<proteinExistence type="inferred from homology"/>
<dbReference type="Pfam" id="PF12706">
    <property type="entry name" value="Lactamase_B_2"/>
    <property type="match status" value="1"/>
</dbReference>
<feature type="non-terminal residue" evidence="25">
    <location>
        <position position="1"/>
    </location>
</feature>
<dbReference type="InterPro" id="IPR036866">
    <property type="entry name" value="RibonucZ/Hydroxyglut_hydro"/>
</dbReference>
<dbReference type="GO" id="GO:0042645">
    <property type="term" value="C:mitochondrial nucleoid"/>
    <property type="evidence" value="ECO:0007669"/>
    <property type="project" value="UniProtKB-ARBA"/>
</dbReference>
<evidence type="ECO:0000256" key="15">
    <source>
        <dbReference type="ARBA" id="ARBA00022946"/>
    </source>
</evidence>
<comment type="function">
    <text evidence="22">Zinc phosphodiesterase, which displays mitochondrial tRNA 3'-processing endonuclease activity. Involved in tRNA maturation, by removing a 3'-trailer from precursor tRNA. Associates with mitochondrial DNA complexes at the nucleoids to initiate RNA processing and ribosome assembly.</text>
</comment>
<keyword evidence="13" id="KW-0378">Hydrolase</keyword>
<dbReference type="GO" id="GO:0042781">
    <property type="term" value="F:3'-tRNA processing endoribonuclease activity"/>
    <property type="evidence" value="ECO:0007669"/>
    <property type="project" value="UniProtKB-EC"/>
</dbReference>
<evidence type="ECO:0000256" key="4">
    <source>
        <dbReference type="ARBA" id="ARBA00004305"/>
    </source>
</evidence>
<evidence type="ECO:0000256" key="14">
    <source>
        <dbReference type="ARBA" id="ARBA00022833"/>
    </source>
</evidence>
<dbReference type="EMBL" id="DS469597">
    <property type="protein sequence ID" value="EDO40066.1"/>
    <property type="molecule type" value="Genomic_DNA"/>
</dbReference>
<accession>A7S895</accession>
<evidence type="ECO:0000256" key="3">
    <source>
        <dbReference type="ARBA" id="ARBA00004123"/>
    </source>
</evidence>
<evidence type="ECO:0000256" key="8">
    <source>
        <dbReference type="ARBA" id="ARBA00022553"/>
    </source>
</evidence>
<keyword evidence="17" id="KW-0539">Nucleus</keyword>
<evidence type="ECO:0000256" key="20">
    <source>
        <dbReference type="ARBA" id="ARBA00032104"/>
    </source>
</evidence>
<dbReference type="Proteomes" id="UP000001593">
    <property type="component" value="Unassembled WGS sequence"/>
</dbReference>
<dbReference type="GO" id="GO:0005634">
    <property type="term" value="C:nucleus"/>
    <property type="evidence" value="ECO:0007669"/>
    <property type="project" value="UniProtKB-SubCell"/>
</dbReference>
<evidence type="ECO:0000256" key="5">
    <source>
        <dbReference type="ARBA" id="ARBA00007823"/>
    </source>
</evidence>
<keyword evidence="12" id="KW-0255">Endonuclease</keyword>
<name>A7S895_NEMVE</name>
<evidence type="ECO:0000256" key="2">
    <source>
        <dbReference type="ARBA" id="ARBA00001947"/>
    </source>
</evidence>
<evidence type="ECO:0000256" key="23">
    <source>
        <dbReference type="ARBA" id="ARBA00047136"/>
    </source>
</evidence>
<keyword evidence="15" id="KW-0809">Transit peptide</keyword>
<dbReference type="SMART" id="SM00849">
    <property type="entry name" value="Lactamase_B"/>
    <property type="match status" value="1"/>
</dbReference>
<comment type="subcellular location">
    <subcellularLocation>
        <location evidence="4">Mitochondrion matrix</location>
    </subcellularLocation>
    <subcellularLocation>
        <location evidence="3">Nucleus</location>
    </subcellularLocation>
</comment>
<keyword evidence="16" id="KW-0496">Mitochondrion</keyword>
<dbReference type="AlphaFoldDB" id="A7S895"/>
<comment type="similarity">
    <text evidence="5">Belongs to the RNase Z family.</text>
</comment>
<dbReference type="InterPro" id="IPR001279">
    <property type="entry name" value="Metallo-B-lactamas"/>
</dbReference>
<evidence type="ECO:0000256" key="7">
    <source>
        <dbReference type="ARBA" id="ARBA00013357"/>
    </source>
</evidence>
<gene>
    <name evidence="25" type="ORF">NEMVEDRAFT_v1g11980</name>
</gene>
<dbReference type="HOGENOM" id="CLU_006220_1_0_1"/>
<comment type="subunit">
    <text evidence="23">Homodimer. Interacts with PTCD1.</text>
</comment>
<keyword evidence="14" id="KW-0862">Zinc</keyword>
<evidence type="ECO:0000256" key="10">
    <source>
        <dbReference type="ARBA" id="ARBA00022722"/>
    </source>
</evidence>
<evidence type="ECO:0000256" key="22">
    <source>
        <dbReference type="ARBA" id="ARBA00046098"/>
    </source>
</evidence>
<organism evidence="25 26">
    <name type="scientific">Nematostella vectensis</name>
    <name type="common">Starlet sea anemone</name>
    <dbReference type="NCBI Taxonomy" id="45351"/>
    <lineage>
        <taxon>Eukaryota</taxon>
        <taxon>Metazoa</taxon>
        <taxon>Cnidaria</taxon>
        <taxon>Anthozoa</taxon>
        <taxon>Hexacorallia</taxon>
        <taxon>Actiniaria</taxon>
        <taxon>Edwardsiidae</taxon>
        <taxon>Nematostella</taxon>
    </lineage>
</organism>
<dbReference type="EC" id="3.1.26.11" evidence="6"/>
<dbReference type="PANTHER" id="PTHR12553:SF49">
    <property type="entry name" value="ZINC PHOSPHODIESTERASE ELAC PROTEIN 2"/>
    <property type="match status" value="1"/>
</dbReference>
<evidence type="ECO:0000256" key="16">
    <source>
        <dbReference type="ARBA" id="ARBA00023128"/>
    </source>
</evidence>
<keyword evidence="10" id="KW-0540">Nuclease</keyword>
<evidence type="ECO:0000313" key="26">
    <source>
        <dbReference type="Proteomes" id="UP000001593"/>
    </source>
</evidence>
<dbReference type="OMA" id="HIDHHMG"/>
<keyword evidence="11" id="KW-0479">Metal-binding</keyword>
<evidence type="ECO:0000256" key="13">
    <source>
        <dbReference type="ARBA" id="ARBA00022801"/>
    </source>
</evidence>
<dbReference type="Gene3D" id="3.60.15.10">
    <property type="entry name" value="Ribonuclease Z/Hydroxyacylglutathione hydrolase-like"/>
    <property type="match status" value="1"/>
</dbReference>
<evidence type="ECO:0000256" key="21">
    <source>
        <dbReference type="ARBA" id="ARBA00032616"/>
    </source>
</evidence>
<evidence type="ECO:0000256" key="19">
    <source>
        <dbReference type="ARBA" id="ARBA00030729"/>
    </source>
</evidence>
<keyword evidence="8" id="KW-0597">Phosphoprotein</keyword>
<dbReference type="CDD" id="cd07718">
    <property type="entry name" value="RNaseZ_ELAC1_ELAC2-C-term-like_MBL-fold"/>
    <property type="match status" value="1"/>
</dbReference>
<dbReference type="STRING" id="45351.A7S895"/>
<dbReference type="SUPFAM" id="SSF56281">
    <property type="entry name" value="Metallo-hydrolase/oxidoreductase"/>
    <property type="match status" value="1"/>
</dbReference>
<comment type="catalytic activity">
    <reaction evidence="1">
        <text>Endonucleolytic cleavage of RNA, removing extra 3' nucleotides from tRNA precursor, generating 3' termini of tRNAs. A 3'-hydroxy group is left at the tRNA terminus and a 5'-phosphoryl group is left at the trailer molecule.</text>
        <dbReference type="EC" id="3.1.26.11"/>
    </reaction>
</comment>
<dbReference type="PANTHER" id="PTHR12553">
    <property type="entry name" value="ZINC PHOSPHODIESTERASE ELAC PROTEIN 2"/>
    <property type="match status" value="1"/>
</dbReference>
<feature type="non-terminal residue" evidence="25">
    <location>
        <position position="270"/>
    </location>
</feature>
<evidence type="ECO:0000256" key="18">
    <source>
        <dbReference type="ARBA" id="ARBA00030689"/>
    </source>
</evidence>
<feature type="domain" description="Metallo-beta-lactamase" evidence="24">
    <location>
        <begin position="16"/>
        <end position="220"/>
    </location>
</feature>